<dbReference type="Gene3D" id="3.30.750.24">
    <property type="entry name" value="STAS domain"/>
    <property type="match status" value="1"/>
</dbReference>
<evidence type="ECO:0000313" key="3">
    <source>
        <dbReference type="Proteomes" id="UP000291189"/>
    </source>
</evidence>
<organism evidence="2 3">
    <name type="scientific">Nocardioides iriomotensis</name>
    <dbReference type="NCBI Taxonomy" id="715784"/>
    <lineage>
        <taxon>Bacteria</taxon>
        <taxon>Bacillati</taxon>
        <taxon>Actinomycetota</taxon>
        <taxon>Actinomycetes</taxon>
        <taxon>Propionibacteriales</taxon>
        <taxon>Nocardioidaceae</taxon>
        <taxon>Nocardioides</taxon>
    </lineage>
</organism>
<dbReference type="InterPro" id="IPR036513">
    <property type="entry name" value="STAS_dom_sf"/>
</dbReference>
<dbReference type="AlphaFoldDB" id="A0A4Q5IV81"/>
<gene>
    <name evidence="2" type="ORF">ETU37_18595</name>
</gene>
<dbReference type="SUPFAM" id="SSF52091">
    <property type="entry name" value="SpoIIaa-like"/>
    <property type="match status" value="1"/>
</dbReference>
<dbReference type="OrthoDB" id="116243at2"/>
<dbReference type="InterPro" id="IPR058548">
    <property type="entry name" value="MlaB-like_STAS"/>
</dbReference>
<feature type="domain" description="STAS" evidence="1">
    <location>
        <begin position="194"/>
        <end position="270"/>
    </location>
</feature>
<dbReference type="RefSeq" id="WP_129988849.1">
    <property type="nucleotide sequence ID" value="NZ_SDPU01000034.1"/>
</dbReference>
<sequence>MLIESMDAARVGQHLCQVYGDEHELHTAICGFVRAGLAARELVILVSGSEAQTVGDYLEDDGIAAGEAIERGRIRVITVADGDHDARLGDALRRLALVLDERAARGFAVARMAAEVDVLYGLETPAEMVARERLGDELIAGNPVIGLCLYDRRRHDTDFLLQVEAEHVGQVVPAAEVYRDDILAIGHLDGGAGLRVSGQVDLSNRAAFGGALAQAARIAAGDLLVDLSATSYVDVGGLRLLAEIAQTNPGRRVVLVEPATRIQHMLRVTGWHALTNLVVTGGESR</sequence>
<evidence type="ECO:0000259" key="1">
    <source>
        <dbReference type="PROSITE" id="PS50801"/>
    </source>
</evidence>
<protein>
    <submittedName>
        <fullName evidence="2">STAS domain-containing protein</fullName>
    </submittedName>
</protein>
<name>A0A4Q5IV81_9ACTN</name>
<proteinExistence type="predicted"/>
<keyword evidence="3" id="KW-1185">Reference proteome</keyword>
<dbReference type="InterPro" id="IPR025847">
    <property type="entry name" value="MEDS_domain"/>
</dbReference>
<dbReference type="CDD" id="cd07043">
    <property type="entry name" value="STAS_anti-anti-sigma_factors"/>
    <property type="match status" value="1"/>
</dbReference>
<comment type="caution">
    <text evidence="2">The sequence shown here is derived from an EMBL/GenBank/DDBJ whole genome shotgun (WGS) entry which is preliminary data.</text>
</comment>
<dbReference type="Proteomes" id="UP000291189">
    <property type="component" value="Unassembled WGS sequence"/>
</dbReference>
<evidence type="ECO:0000313" key="2">
    <source>
        <dbReference type="EMBL" id="RYU09852.1"/>
    </source>
</evidence>
<reference evidence="2 3" key="1">
    <citation type="submission" date="2019-01" db="EMBL/GenBank/DDBJ databases">
        <title>Nocardioides guangzhouensis sp. nov., an actinobacterium isolated from soil.</title>
        <authorList>
            <person name="Fu Y."/>
            <person name="Cai Y."/>
            <person name="Lin Z."/>
            <person name="Chen P."/>
        </authorList>
    </citation>
    <scope>NUCLEOTIDE SEQUENCE [LARGE SCALE GENOMIC DNA]</scope>
    <source>
        <strain evidence="2 3">NBRC 105384</strain>
    </source>
</reference>
<dbReference type="InterPro" id="IPR002645">
    <property type="entry name" value="STAS_dom"/>
</dbReference>
<accession>A0A4Q5IV81</accession>
<dbReference type="Pfam" id="PF13466">
    <property type="entry name" value="STAS_2"/>
    <property type="match status" value="1"/>
</dbReference>
<dbReference type="Pfam" id="PF14417">
    <property type="entry name" value="MEDS"/>
    <property type="match status" value="1"/>
</dbReference>
<dbReference type="EMBL" id="SDPU01000034">
    <property type="protein sequence ID" value="RYU09852.1"/>
    <property type="molecule type" value="Genomic_DNA"/>
</dbReference>
<dbReference type="PROSITE" id="PS50801">
    <property type="entry name" value="STAS"/>
    <property type="match status" value="1"/>
</dbReference>